<evidence type="ECO:0000259" key="4">
    <source>
        <dbReference type="PROSITE" id="PS00662"/>
    </source>
</evidence>
<proteinExistence type="inferred from homology"/>
<dbReference type="PANTHER" id="PTHR30258:SF1">
    <property type="entry name" value="PROTEIN TRANSPORT PROTEIN HOFB HOMOLOG"/>
    <property type="match status" value="1"/>
</dbReference>
<accession>A0A2M8LI63</accession>
<name>A0A2M8LI63_9BACT</name>
<evidence type="ECO:0000313" key="5">
    <source>
        <dbReference type="EMBL" id="PJE77096.1"/>
    </source>
</evidence>
<dbReference type="EMBL" id="PFEU01000006">
    <property type="protein sequence ID" value="PJE77096.1"/>
    <property type="molecule type" value="Genomic_DNA"/>
</dbReference>
<dbReference type="Pfam" id="PF00437">
    <property type="entry name" value="T2SSE"/>
    <property type="match status" value="1"/>
</dbReference>
<reference evidence="6" key="1">
    <citation type="submission" date="2017-09" db="EMBL/GenBank/DDBJ databases">
        <title>Depth-based differentiation of microbial function through sediment-hosted aquifers and enrichment of novel symbionts in the deep terrestrial subsurface.</title>
        <authorList>
            <person name="Probst A.J."/>
            <person name="Ladd B."/>
            <person name="Jarett J.K."/>
            <person name="Geller-Mcgrath D.E."/>
            <person name="Sieber C.M.K."/>
            <person name="Emerson J.B."/>
            <person name="Anantharaman K."/>
            <person name="Thomas B.C."/>
            <person name="Malmstrom R."/>
            <person name="Stieglmeier M."/>
            <person name="Klingl A."/>
            <person name="Woyke T."/>
            <person name="Ryan C.M."/>
            <person name="Banfield J.F."/>
        </authorList>
    </citation>
    <scope>NUCLEOTIDE SEQUENCE [LARGE SCALE GENOMIC DNA]</scope>
</reference>
<comment type="caution">
    <text evidence="5">The sequence shown here is derived from an EMBL/GenBank/DDBJ whole genome shotgun (WGS) entry which is preliminary data.</text>
</comment>
<evidence type="ECO:0000256" key="2">
    <source>
        <dbReference type="ARBA" id="ARBA00022741"/>
    </source>
</evidence>
<feature type="domain" description="Bacterial type II secretion system protein E" evidence="4">
    <location>
        <begin position="157"/>
        <end position="171"/>
    </location>
</feature>
<dbReference type="Gene3D" id="3.40.50.300">
    <property type="entry name" value="P-loop containing nucleotide triphosphate hydrolases"/>
    <property type="match status" value="1"/>
</dbReference>
<organism evidence="5 6">
    <name type="scientific">Candidatus Uhrbacteria bacterium CG10_big_fil_rev_8_21_14_0_10_48_16</name>
    <dbReference type="NCBI Taxonomy" id="1975038"/>
    <lineage>
        <taxon>Bacteria</taxon>
        <taxon>Candidatus Uhriibacteriota</taxon>
    </lineage>
</organism>
<keyword evidence="2" id="KW-0547">Nucleotide-binding</keyword>
<dbReference type="InterPro" id="IPR027417">
    <property type="entry name" value="P-loop_NTPase"/>
</dbReference>
<dbReference type="Gene3D" id="3.30.450.90">
    <property type="match status" value="1"/>
</dbReference>
<dbReference type="PANTHER" id="PTHR30258">
    <property type="entry name" value="TYPE II SECRETION SYSTEM PROTEIN GSPE-RELATED"/>
    <property type="match status" value="1"/>
</dbReference>
<dbReference type="FunFam" id="3.40.50.300:FF:000398">
    <property type="entry name" value="Type IV pilus assembly ATPase PilB"/>
    <property type="match status" value="1"/>
</dbReference>
<keyword evidence="3" id="KW-0067">ATP-binding</keyword>
<evidence type="ECO:0000256" key="1">
    <source>
        <dbReference type="ARBA" id="ARBA00006611"/>
    </source>
</evidence>
<comment type="similarity">
    <text evidence="1">Belongs to the GSP E family.</text>
</comment>
<dbReference type="SUPFAM" id="SSF52540">
    <property type="entry name" value="P-loop containing nucleoside triphosphate hydrolases"/>
    <property type="match status" value="1"/>
</dbReference>
<sequence>MPKEHYENILNRIKVQSRLRIDEHFAAQDGSMRFEKGETVFDLRTSIVPTVEGEKIVLRILAAYVQGFGLSNLGMSEAHQRILAEVAQKPFGMILVTGPTGSGKTTTLYAVLKLLHHPDVNITTIEDPVEYKVIGINQIQVNPQTNLTFAKGLRSIVRQDPDIILVGEIRDEETAEIAVNAALTGHLLLSTFHANDAATAIPRLLDMKVEPFLLASTIEVIIAQRLVRKICITCRYSISSTSKKIGEAFPGAKDFFQEKKITLYAGKGCDACGHTGYQGRAAIFEFIRVTPDLQDLILNNPSTKEIWKLAKAQGSKTVFEDGIEKVRNGTTTLEELVRVAPPVTIES</sequence>
<dbReference type="AlphaFoldDB" id="A0A2M8LI63"/>
<dbReference type="PROSITE" id="PS00662">
    <property type="entry name" value="T2SP_E"/>
    <property type="match status" value="1"/>
</dbReference>
<dbReference type="Proteomes" id="UP000231436">
    <property type="component" value="Unassembled WGS sequence"/>
</dbReference>
<evidence type="ECO:0000313" key="6">
    <source>
        <dbReference type="Proteomes" id="UP000231436"/>
    </source>
</evidence>
<gene>
    <name evidence="5" type="ORF">COV05_00605</name>
</gene>
<dbReference type="GO" id="GO:0005886">
    <property type="term" value="C:plasma membrane"/>
    <property type="evidence" value="ECO:0007669"/>
    <property type="project" value="TreeGrafter"/>
</dbReference>
<dbReference type="CDD" id="cd01129">
    <property type="entry name" value="PulE-GspE-like"/>
    <property type="match status" value="1"/>
</dbReference>
<dbReference type="GO" id="GO:0016887">
    <property type="term" value="F:ATP hydrolysis activity"/>
    <property type="evidence" value="ECO:0007669"/>
    <property type="project" value="TreeGrafter"/>
</dbReference>
<evidence type="ECO:0000256" key="3">
    <source>
        <dbReference type="ARBA" id="ARBA00022840"/>
    </source>
</evidence>
<protein>
    <submittedName>
        <fullName evidence="5">Type II secretion system protein GspE</fullName>
    </submittedName>
</protein>
<dbReference type="InterPro" id="IPR001482">
    <property type="entry name" value="T2SS/T4SS_dom"/>
</dbReference>
<dbReference type="GO" id="GO:0005524">
    <property type="term" value="F:ATP binding"/>
    <property type="evidence" value="ECO:0007669"/>
    <property type="project" value="UniProtKB-KW"/>
</dbReference>